<dbReference type="EMBL" id="CAJNNV010007485">
    <property type="protein sequence ID" value="CAE8595001.1"/>
    <property type="molecule type" value="Genomic_DNA"/>
</dbReference>
<feature type="coiled-coil region" evidence="1">
    <location>
        <begin position="96"/>
        <end position="130"/>
    </location>
</feature>
<feature type="compositionally biased region" description="Low complexity" evidence="2">
    <location>
        <begin position="355"/>
        <end position="372"/>
    </location>
</feature>
<evidence type="ECO:0000256" key="2">
    <source>
        <dbReference type="SAM" id="MobiDB-lite"/>
    </source>
</evidence>
<sequence length="431" mass="46761">MLIDDDTTCYCKLWLAYETIALQICTGAVTIRSFAHQHHCSLGSETGFNRPVDGEQTYSPPLFLRLQLATIAMASCQIATNYTSDDDDEDMLQLDYDEACNEVVELAAELKAAKIEVEQLLMRLKSACSREGGVRPGLNGLGASILPPLANVIEEQRAEELRRLFSWLAQHADLEHPHIMDVGFEVPIGGRTVLLHRVVQWSLTSAPSGKLLLTAPIEHKEPLGNLLASTRASGVVDAQAILHFLGGWDLVAGELTTAAHLQPEPSVLLSNRTSTQGILVASWPTCEALEVFHTACPVRADLCPGDRVEVEYDDKWYSGTLHSIDASNMVSIRCHTDPVGVLTVTPLSHVRRLGASSSAEPSSAEPPLAEQEPVTHVEVASLVGTEASTVAAVVASDSDKLQQIFAREVPTESQTIAQRILAHRRTRSSAL</sequence>
<evidence type="ECO:0000313" key="3">
    <source>
        <dbReference type="EMBL" id="CAE8595001.1"/>
    </source>
</evidence>
<gene>
    <name evidence="3" type="ORF">PGLA1383_LOCUS13522</name>
</gene>
<accession>A0A813EBK8</accession>
<name>A0A813EBK8_POLGL</name>
<protein>
    <submittedName>
        <fullName evidence="3">Uncharacterized protein</fullName>
    </submittedName>
</protein>
<dbReference type="Proteomes" id="UP000654075">
    <property type="component" value="Unassembled WGS sequence"/>
</dbReference>
<keyword evidence="4" id="KW-1185">Reference proteome</keyword>
<comment type="caution">
    <text evidence="3">The sequence shown here is derived from an EMBL/GenBank/DDBJ whole genome shotgun (WGS) entry which is preliminary data.</text>
</comment>
<evidence type="ECO:0000313" key="4">
    <source>
        <dbReference type="Proteomes" id="UP000654075"/>
    </source>
</evidence>
<reference evidence="3" key="1">
    <citation type="submission" date="2021-02" db="EMBL/GenBank/DDBJ databases">
        <authorList>
            <person name="Dougan E. K."/>
            <person name="Rhodes N."/>
            <person name="Thang M."/>
            <person name="Chan C."/>
        </authorList>
    </citation>
    <scope>NUCLEOTIDE SEQUENCE</scope>
</reference>
<organism evidence="3 4">
    <name type="scientific">Polarella glacialis</name>
    <name type="common">Dinoflagellate</name>
    <dbReference type="NCBI Taxonomy" id="89957"/>
    <lineage>
        <taxon>Eukaryota</taxon>
        <taxon>Sar</taxon>
        <taxon>Alveolata</taxon>
        <taxon>Dinophyceae</taxon>
        <taxon>Suessiales</taxon>
        <taxon>Suessiaceae</taxon>
        <taxon>Polarella</taxon>
    </lineage>
</organism>
<evidence type="ECO:0000256" key="1">
    <source>
        <dbReference type="SAM" id="Coils"/>
    </source>
</evidence>
<dbReference type="AlphaFoldDB" id="A0A813EBK8"/>
<feature type="region of interest" description="Disordered" evidence="2">
    <location>
        <begin position="353"/>
        <end position="373"/>
    </location>
</feature>
<keyword evidence="1" id="KW-0175">Coiled coil</keyword>
<proteinExistence type="predicted"/>